<keyword evidence="1" id="KW-0808">Transferase</keyword>
<sequence length="208" mass="23679">MVNNQKCDKELSDILAHRDKSSLVLQYFPMGDPTIELYCDIASNRIRPFVPEVYRKKGFSSLYTISHPGIKATVKLVEERYHRAGNGQVETLHRQLKAAIRSHSTRQRSTVDPTIHLGFRAAWKEDKQATTAEMLYGTPIRLPGEFLSPSSSTIDPATFVGKLRETMQELLPLTPKQQTHRAVFISKDLSTCSHVFLRTDTIKKVRRV</sequence>
<accession>A0AAV4TW87</accession>
<gene>
    <name evidence="1" type="primary">AVEN_89030_1</name>
    <name evidence="1" type="ORF">CDAR_21741</name>
</gene>
<keyword evidence="1" id="KW-0695">RNA-directed DNA polymerase</keyword>
<protein>
    <submittedName>
        <fullName evidence="1">Reverse transcriptase</fullName>
    </submittedName>
</protein>
<keyword evidence="1" id="KW-0548">Nucleotidyltransferase</keyword>
<dbReference type="GO" id="GO:0003964">
    <property type="term" value="F:RNA-directed DNA polymerase activity"/>
    <property type="evidence" value="ECO:0007669"/>
    <property type="project" value="UniProtKB-KW"/>
</dbReference>
<evidence type="ECO:0000313" key="1">
    <source>
        <dbReference type="EMBL" id="GIY48498.1"/>
    </source>
</evidence>
<dbReference type="AlphaFoldDB" id="A0AAV4TW87"/>
<organism evidence="1 2">
    <name type="scientific">Caerostris darwini</name>
    <dbReference type="NCBI Taxonomy" id="1538125"/>
    <lineage>
        <taxon>Eukaryota</taxon>
        <taxon>Metazoa</taxon>
        <taxon>Ecdysozoa</taxon>
        <taxon>Arthropoda</taxon>
        <taxon>Chelicerata</taxon>
        <taxon>Arachnida</taxon>
        <taxon>Araneae</taxon>
        <taxon>Araneomorphae</taxon>
        <taxon>Entelegynae</taxon>
        <taxon>Araneoidea</taxon>
        <taxon>Araneidae</taxon>
        <taxon>Caerostris</taxon>
    </lineage>
</organism>
<evidence type="ECO:0000313" key="2">
    <source>
        <dbReference type="Proteomes" id="UP001054837"/>
    </source>
</evidence>
<proteinExistence type="predicted"/>
<dbReference type="PANTHER" id="PTHR38681:SF1">
    <property type="entry name" value="RETROVIRUS-RELATED POL POLYPROTEIN FROM TRANSPOSON 412-LIKE PROTEIN"/>
    <property type="match status" value="1"/>
</dbReference>
<dbReference type="Proteomes" id="UP001054837">
    <property type="component" value="Unassembled WGS sequence"/>
</dbReference>
<keyword evidence="2" id="KW-1185">Reference proteome</keyword>
<dbReference type="PANTHER" id="PTHR38681">
    <property type="entry name" value="RETROVIRUS-RELATED POL POLYPROTEIN FROM TRANSPOSON 412-LIKE PROTEIN-RELATED"/>
    <property type="match status" value="1"/>
</dbReference>
<reference evidence="1 2" key="1">
    <citation type="submission" date="2021-06" db="EMBL/GenBank/DDBJ databases">
        <title>Caerostris darwini draft genome.</title>
        <authorList>
            <person name="Kono N."/>
            <person name="Arakawa K."/>
        </authorList>
    </citation>
    <scope>NUCLEOTIDE SEQUENCE [LARGE SCALE GENOMIC DNA]</scope>
</reference>
<dbReference type="EMBL" id="BPLQ01010122">
    <property type="protein sequence ID" value="GIY48498.1"/>
    <property type="molecule type" value="Genomic_DNA"/>
</dbReference>
<comment type="caution">
    <text evidence="1">The sequence shown here is derived from an EMBL/GenBank/DDBJ whole genome shotgun (WGS) entry which is preliminary data.</text>
</comment>
<name>A0AAV4TW87_9ARAC</name>